<dbReference type="AlphaFoldDB" id="H6N4I6"/>
<evidence type="ECO:0000313" key="3">
    <source>
        <dbReference type="Proteomes" id="UP000009154"/>
    </source>
</evidence>
<dbReference type="EC" id="1.14.13.84" evidence="2"/>
<keyword evidence="2" id="KW-0503">Monooxygenase</keyword>
<protein>
    <submittedName>
        <fullName evidence="2">4-hydroxyacetophenone monooxygenase HapE</fullName>
        <ecNumber evidence="2">1.14.13.84</ecNumber>
    </submittedName>
</protein>
<name>H6N4I6_GORPV</name>
<dbReference type="Pfam" id="PF07992">
    <property type="entry name" value="Pyr_redox_2"/>
    <property type="match status" value="1"/>
</dbReference>
<evidence type="ECO:0000313" key="2">
    <source>
        <dbReference type="EMBL" id="AFA73568.1"/>
    </source>
</evidence>
<accession>H6N4I6</accession>
<dbReference type="SUPFAM" id="SSF51905">
    <property type="entry name" value="FAD/NAD(P)-binding domain"/>
    <property type="match status" value="2"/>
</dbReference>
<dbReference type="PRINTS" id="PR00411">
    <property type="entry name" value="PNDRDTASEI"/>
</dbReference>
<evidence type="ECO:0000259" key="1">
    <source>
        <dbReference type="Pfam" id="PF07992"/>
    </source>
</evidence>
<proteinExistence type="predicted"/>
<dbReference type="PANTHER" id="PTHR42877:SF4">
    <property type="entry name" value="FAD_NAD(P)-BINDING DOMAIN-CONTAINING PROTEIN-RELATED"/>
    <property type="match status" value="1"/>
</dbReference>
<dbReference type="GeneID" id="90159583"/>
<dbReference type="RefSeq" id="WP_014360155.1">
    <property type="nucleotide sequence ID" value="NC_016906.1"/>
</dbReference>
<dbReference type="eggNOG" id="COG2072">
    <property type="taxonomic scope" value="Bacteria"/>
</dbReference>
<keyword evidence="3" id="KW-1185">Reference proteome</keyword>
<keyword evidence="2" id="KW-0560">Oxidoreductase</keyword>
<dbReference type="InterPro" id="IPR036188">
    <property type="entry name" value="FAD/NAD-bd_sf"/>
</dbReference>
<dbReference type="Gene3D" id="3.50.50.60">
    <property type="entry name" value="FAD/NAD(P)-binding domain"/>
    <property type="match status" value="2"/>
</dbReference>
<dbReference type="Proteomes" id="UP000009154">
    <property type="component" value="Chromosome"/>
</dbReference>
<dbReference type="InterPro" id="IPR051209">
    <property type="entry name" value="FAD-bind_Monooxygenase_sf"/>
</dbReference>
<sequence>MMTLRSRNRGPDPTIAIIGVGFAGIGAAVKLRRAGYQRITLFDRATGPGGTWWHNTYVGAEVDTPSVLYSFSWMPWNWSRTHVRQAELQQYLSAVVDAYDLRKDCRFGVDIESVIWDDDACEYSIISGGEEIMRARYVVSGVGLLSDPNIPNLPGLSSFEGAVFHSAQWNHDVDLTGKRVAIVGSGSTATQLVPALKGVAKQVTMFSREPNWIVPKRARDFTPRERLALESPVAQRIVRLKTLFQRDRAQFGAALWRPGSRQNRAAEAAARQYLESSLEGHPDLIEAVTPRHPYGGKRPVISDTYFQALLSDNVKLVSRAVAEVTENGVIDAAGDHHEVDVLIMSTGFKAEFLSTLEVIGSAGKSLHDYWDGDDRAFLGVMVPEFPNFFIMYGPNTNGGTIVSNLELQASFVSSTIRHAERCRAKFVEVRGWAADIYDVAVQRMLAGTAFQYEHNYYRSDSGRIATQWPDGVISYGVLTKVLRSPFLRYATGTRRSPVVTATQSAPKGSDH</sequence>
<organism evidence="2 3">
    <name type="scientific">Gordonia polyisoprenivorans (strain DSM 44266 / VH2)</name>
    <dbReference type="NCBI Taxonomy" id="1112204"/>
    <lineage>
        <taxon>Bacteria</taxon>
        <taxon>Bacillati</taxon>
        <taxon>Actinomycetota</taxon>
        <taxon>Actinomycetes</taxon>
        <taxon>Mycobacteriales</taxon>
        <taxon>Gordoniaceae</taxon>
        <taxon>Gordonia</taxon>
    </lineage>
</organism>
<dbReference type="KEGG" id="gpo:GPOL_c25390"/>
<dbReference type="EMBL" id="CP003119">
    <property type="protein sequence ID" value="AFA73568.1"/>
    <property type="molecule type" value="Genomic_DNA"/>
</dbReference>
<dbReference type="InterPro" id="IPR023753">
    <property type="entry name" value="FAD/NAD-binding_dom"/>
</dbReference>
<dbReference type="GO" id="GO:0033767">
    <property type="term" value="F:4-hydroxyacetophenone monooxygenase activity"/>
    <property type="evidence" value="ECO:0007669"/>
    <property type="project" value="UniProtKB-EC"/>
</dbReference>
<gene>
    <name evidence="2" type="primary">hapE</name>
    <name evidence="2" type="ordered locus">GPOL_c25390</name>
</gene>
<dbReference type="HOGENOM" id="CLU_006937_7_1_11"/>
<reference evidence="2 3" key="1">
    <citation type="journal article" date="2012" name="Appl. Environ. Microbiol.">
        <title>Involvement of two latex-clearing proteins during rubber degradation and insights into the subsequent degradation pathway revealed by the genome sequence of Gordonia polyisoprenivorans strain VH2.</title>
        <authorList>
            <person name="Hiessl S."/>
            <person name="Schuldes J."/>
            <person name="Thurmer A."/>
            <person name="Halbsguth T."/>
            <person name="Broker D."/>
            <person name="Angelov A."/>
            <person name="Liebl W."/>
            <person name="Daniel R."/>
            <person name="Steinbuchel A."/>
        </authorList>
    </citation>
    <scope>NUCLEOTIDE SEQUENCE [LARGE SCALE GENOMIC DNA]</scope>
    <source>
        <strain evidence="3">DSM 44266 / VH2</strain>
    </source>
</reference>
<dbReference type="STRING" id="1112204.GPOL_c25390"/>
<dbReference type="PANTHER" id="PTHR42877">
    <property type="entry name" value="L-ORNITHINE N(5)-MONOOXYGENASE-RELATED"/>
    <property type="match status" value="1"/>
</dbReference>
<feature type="domain" description="FAD/NAD(P)-binding" evidence="1">
    <location>
        <begin position="14"/>
        <end position="219"/>
    </location>
</feature>